<evidence type="ECO:0000256" key="8">
    <source>
        <dbReference type="PROSITE-ProRule" id="PRU00117"/>
    </source>
</evidence>
<dbReference type="SUPFAM" id="SSF52156">
    <property type="entry name" value="Initiation factor IF2/eIF5b, domain 3"/>
    <property type="match status" value="1"/>
</dbReference>
<dbReference type="InterPro" id="IPR009000">
    <property type="entry name" value="Transl_B-barrel_sf"/>
</dbReference>
<dbReference type="FunFam" id="2.40.30.10:FF:000008">
    <property type="entry name" value="Translation initiation factor IF-2"/>
    <property type="match status" value="1"/>
</dbReference>
<evidence type="ECO:0000313" key="12">
    <source>
        <dbReference type="Proteomes" id="UP001472866"/>
    </source>
</evidence>
<dbReference type="NCBIfam" id="TIGR00487">
    <property type="entry name" value="IF-2"/>
    <property type="match status" value="1"/>
</dbReference>
<dbReference type="CDD" id="cd03702">
    <property type="entry name" value="IF2_mtIF2_II"/>
    <property type="match status" value="1"/>
</dbReference>
<dbReference type="InterPro" id="IPR000178">
    <property type="entry name" value="TF_IF2_bacterial-like"/>
</dbReference>
<dbReference type="Pfam" id="PF04760">
    <property type="entry name" value="IF2_N"/>
    <property type="match status" value="1"/>
</dbReference>
<keyword evidence="2 11" id="KW-0396">Initiation factor</keyword>
<evidence type="ECO:0000256" key="7">
    <source>
        <dbReference type="ARBA" id="ARBA00044105"/>
    </source>
</evidence>
<dbReference type="CDD" id="cd03692">
    <property type="entry name" value="mtIF2_IVc"/>
    <property type="match status" value="1"/>
</dbReference>
<dbReference type="PANTHER" id="PTHR43381">
    <property type="entry name" value="TRANSLATION INITIATION FACTOR IF-2-RELATED"/>
    <property type="match status" value="1"/>
</dbReference>
<dbReference type="InterPro" id="IPR027417">
    <property type="entry name" value="P-loop_NTPase"/>
</dbReference>
<evidence type="ECO:0000313" key="11">
    <source>
        <dbReference type="EMBL" id="WZN62155.1"/>
    </source>
</evidence>
<dbReference type="PROSITE" id="PS51722">
    <property type="entry name" value="G_TR_2"/>
    <property type="match status" value="1"/>
</dbReference>
<dbReference type="InterPro" id="IPR036612">
    <property type="entry name" value="KH_dom_type_1_sf"/>
</dbReference>
<evidence type="ECO:0000256" key="2">
    <source>
        <dbReference type="ARBA" id="ARBA00022540"/>
    </source>
</evidence>
<dbReference type="Pfam" id="PF00009">
    <property type="entry name" value="GTP_EFTU"/>
    <property type="match status" value="1"/>
</dbReference>
<dbReference type="Gene3D" id="2.40.30.10">
    <property type="entry name" value="Translation factors"/>
    <property type="match status" value="2"/>
</dbReference>
<keyword evidence="5" id="KW-0342">GTP-binding</keyword>
<dbReference type="InterPro" id="IPR015760">
    <property type="entry name" value="TIF_IF2"/>
</dbReference>
<dbReference type="PANTHER" id="PTHR43381:SF5">
    <property type="entry name" value="TR-TYPE G DOMAIN-CONTAINING PROTEIN"/>
    <property type="match status" value="1"/>
</dbReference>
<dbReference type="InterPro" id="IPR000795">
    <property type="entry name" value="T_Tr_GTP-bd_dom"/>
</dbReference>
<dbReference type="InterPro" id="IPR044145">
    <property type="entry name" value="IF2_II"/>
</dbReference>
<reference evidence="11 12" key="1">
    <citation type="submission" date="2024-03" db="EMBL/GenBank/DDBJ databases">
        <title>Complete genome sequence of the green alga Chloropicon roscoffensis RCC1871.</title>
        <authorList>
            <person name="Lemieux C."/>
            <person name="Pombert J.-F."/>
            <person name="Otis C."/>
            <person name="Turmel M."/>
        </authorList>
    </citation>
    <scope>NUCLEOTIDE SEQUENCE [LARGE SCALE GENOMIC DNA]</scope>
    <source>
        <strain evidence="11 12">RCC1871</strain>
    </source>
</reference>
<dbReference type="InterPro" id="IPR023115">
    <property type="entry name" value="TIF_IF2_dom3"/>
</dbReference>
<dbReference type="GO" id="GO:0003743">
    <property type="term" value="F:translation initiation factor activity"/>
    <property type="evidence" value="ECO:0007669"/>
    <property type="project" value="UniProtKB-KW"/>
</dbReference>
<comment type="function">
    <text evidence="6">One of the essential components for the initiation of protein synthesis. Protects formylmethionyl-tRNA from spontaneous hydrolysis and promotes its binding to the 30S ribosomal subunits. Also involved in the hydrolysis of GTP during the formation of the 70S ribosomal complex.</text>
</comment>
<dbReference type="FunFam" id="2.40.30.10:FF:000054">
    <property type="entry name" value="Translation initiation factor IF-2"/>
    <property type="match status" value="1"/>
</dbReference>
<comment type="similarity">
    <text evidence="1">Belongs to the TRAFAC class translation factor GTPase superfamily. Classic translation factor GTPase family. IF-2 subfamily.</text>
</comment>
<evidence type="ECO:0000256" key="1">
    <source>
        <dbReference type="ARBA" id="ARBA00007733"/>
    </source>
</evidence>
<dbReference type="GO" id="GO:0003924">
    <property type="term" value="F:GTPase activity"/>
    <property type="evidence" value="ECO:0007669"/>
    <property type="project" value="InterPro"/>
</dbReference>
<gene>
    <name evidence="11" type="ORF">HKI87_05g36910</name>
</gene>
<evidence type="ECO:0000256" key="3">
    <source>
        <dbReference type="ARBA" id="ARBA00022741"/>
    </source>
</evidence>
<dbReference type="Pfam" id="PF22042">
    <property type="entry name" value="EF-G_D2"/>
    <property type="match status" value="1"/>
</dbReference>
<dbReference type="FunFam" id="3.40.50.10050:FF:000001">
    <property type="entry name" value="Translation initiation factor IF-2"/>
    <property type="match status" value="1"/>
</dbReference>
<evidence type="ECO:0000259" key="10">
    <source>
        <dbReference type="PROSITE" id="PS51722"/>
    </source>
</evidence>
<keyword evidence="4" id="KW-0648">Protein biosynthesis</keyword>
<dbReference type="Pfam" id="PF11987">
    <property type="entry name" value="IF-2"/>
    <property type="match status" value="1"/>
</dbReference>
<dbReference type="Pfam" id="PF00013">
    <property type="entry name" value="KH_1"/>
    <property type="match status" value="1"/>
</dbReference>
<dbReference type="InterPro" id="IPR053905">
    <property type="entry name" value="EF-G-like_DII"/>
</dbReference>
<dbReference type="GO" id="GO:0003723">
    <property type="term" value="F:RNA binding"/>
    <property type="evidence" value="ECO:0007669"/>
    <property type="project" value="UniProtKB-UniRule"/>
</dbReference>
<name>A0AAX4P746_9CHLO</name>
<sequence length="826" mass="88134">MGVRVAGTRGAGFRIAARAPAPDQLHSARCLARAACRPCLAGGARVAPACHALAAGGRARSSVVCAAKVEAVSPPPNAVKTIEFPREVAGFLIGKKGAHVRAVSKRANVRIDSRDEGKKRIFTVKPNRKTDADAVQQALGILREAAAAYKEVLAGNSRGNENNEILVQGIKFGYNPPQRRRRDNNDRGNNGFSGRGRNGGRGGGRRVSGNVIEKKRSARAQRRELRESRITKSVRQEIFEVPEEGMAVSDLATELALDPTEIVKVLFLNGKMATVNQIIDAESVTLVAEEYGVEVLQKESEDTVVKVTFEGDEDVTEGEQEARPPVVAIMGHVDHGKTSLLDRLRKSQVAEGEAGGITQSIGAYSINVNSSWITLLDTPGHEAFTAMRARGASVTDIAVLVVAADDGVKPQTKEALQQAQAAGVPIIVAVTKMDVSGAQVERVKQELSQINLLPEEWGGETVVVPLSSKTGEGVDQLLDSIVLLSEVYEYKGVSDVPARGTILEANMDKSCGPIASCIVQAGSLKIGDVVAAGTGYGKVKSMTDASGESRDEVKPSFAVQMIGLNNVPSAGDAFQVVEDEQTAREMAEKALDKERKARLSEQSSGSFMSFGSFDGFEGTENDLKVQNIILRAGASGSLEAVKGSLRELPQEKVLLRYLLSATGDITPSDVDLASTSDAQIVGFDVTPSEEVLAHAKQLGVKIYSSDIIYNLIEDVQSTMVSLLEDVEVMDQVGEAEVLAVFGSNKSKVAGCKVTDGVVQNTSRVQVMRKKRQVYEGDVTSLRIVKEDVSEVVEGSECGIGCAAYEDWKAGDKIVAFSVSRKKATLD</sequence>
<dbReference type="InterPro" id="IPR004088">
    <property type="entry name" value="KH_dom_type_1"/>
</dbReference>
<dbReference type="InterPro" id="IPR006847">
    <property type="entry name" value="IF2_N"/>
</dbReference>
<evidence type="ECO:0000256" key="6">
    <source>
        <dbReference type="ARBA" id="ARBA00025162"/>
    </source>
</evidence>
<dbReference type="PROSITE" id="PS50084">
    <property type="entry name" value="KH_TYPE_1"/>
    <property type="match status" value="1"/>
</dbReference>
<accession>A0AAX4P746</accession>
<organism evidence="11 12">
    <name type="scientific">Chloropicon roscoffensis</name>
    <dbReference type="NCBI Taxonomy" id="1461544"/>
    <lineage>
        <taxon>Eukaryota</taxon>
        <taxon>Viridiplantae</taxon>
        <taxon>Chlorophyta</taxon>
        <taxon>Chloropicophyceae</taxon>
        <taxon>Chloropicales</taxon>
        <taxon>Chloropicaceae</taxon>
        <taxon>Chloropicon</taxon>
    </lineage>
</organism>
<dbReference type="Proteomes" id="UP001472866">
    <property type="component" value="Chromosome 05"/>
</dbReference>
<dbReference type="InterPro" id="IPR036925">
    <property type="entry name" value="TIF_IF2_dom3_sf"/>
</dbReference>
<proteinExistence type="inferred from homology"/>
<dbReference type="Gene3D" id="3.30.1370.10">
    <property type="entry name" value="K Homology domain, type 1"/>
    <property type="match status" value="1"/>
</dbReference>
<dbReference type="GO" id="GO:0005525">
    <property type="term" value="F:GTP binding"/>
    <property type="evidence" value="ECO:0007669"/>
    <property type="project" value="UniProtKB-KW"/>
</dbReference>
<keyword evidence="3" id="KW-0547">Nucleotide-binding</keyword>
<protein>
    <recommendedName>
        <fullName evidence="7">Translation initiation factor IF-2, chloroplastic</fullName>
    </recommendedName>
</protein>
<dbReference type="InterPro" id="IPR005225">
    <property type="entry name" value="Small_GTP-bd"/>
</dbReference>
<feature type="compositionally biased region" description="Gly residues" evidence="9">
    <location>
        <begin position="191"/>
        <end position="206"/>
    </location>
</feature>
<dbReference type="SUPFAM" id="SSF52540">
    <property type="entry name" value="P-loop containing nucleoside triphosphate hydrolases"/>
    <property type="match status" value="1"/>
</dbReference>
<dbReference type="Gene3D" id="3.40.50.300">
    <property type="entry name" value="P-loop containing nucleotide triphosphate hydrolases"/>
    <property type="match status" value="1"/>
</dbReference>
<dbReference type="HAMAP" id="MF_00100_B">
    <property type="entry name" value="IF_2_B"/>
    <property type="match status" value="1"/>
</dbReference>
<dbReference type="SMART" id="SM00322">
    <property type="entry name" value="KH"/>
    <property type="match status" value="1"/>
</dbReference>
<dbReference type="SUPFAM" id="SSF54791">
    <property type="entry name" value="Eukaryotic type KH-domain (KH-domain type I)"/>
    <property type="match status" value="1"/>
</dbReference>
<evidence type="ECO:0000256" key="4">
    <source>
        <dbReference type="ARBA" id="ARBA00022917"/>
    </source>
</evidence>
<feature type="domain" description="Tr-type G" evidence="10">
    <location>
        <begin position="322"/>
        <end position="491"/>
    </location>
</feature>
<dbReference type="CDD" id="cd01887">
    <property type="entry name" value="IF2_eIF5B"/>
    <property type="match status" value="1"/>
</dbReference>
<dbReference type="GO" id="GO:0005737">
    <property type="term" value="C:cytoplasm"/>
    <property type="evidence" value="ECO:0007669"/>
    <property type="project" value="TreeGrafter"/>
</dbReference>
<evidence type="ECO:0000256" key="9">
    <source>
        <dbReference type="SAM" id="MobiDB-lite"/>
    </source>
</evidence>
<dbReference type="EMBL" id="CP151505">
    <property type="protein sequence ID" value="WZN62155.1"/>
    <property type="molecule type" value="Genomic_DNA"/>
</dbReference>
<dbReference type="Gene3D" id="3.40.50.10050">
    <property type="entry name" value="Translation initiation factor IF- 2, domain 3"/>
    <property type="match status" value="1"/>
</dbReference>
<dbReference type="NCBIfam" id="TIGR00231">
    <property type="entry name" value="small_GTP"/>
    <property type="match status" value="1"/>
</dbReference>
<evidence type="ECO:0000256" key="5">
    <source>
        <dbReference type="ARBA" id="ARBA00023134"/>
    </source>
</evidence>
<feature type="region of interest" description="Disordered" evidence="9">
    <location>
        <begin position="169"/>
        <end position="223"/>
    </location>
</feature>
<keyword evidence="12" id="KW-1185">Reference proteome</keyword>
<dbReference type="AlphaFoldDB" id="A0AAX4P746"/>
<dbReference type="FunFam" id="3.40.50.300:FF:000019">
    <property type="entry name" value="Translation initiation factor IF-2"/>
    <property type="match status" value="1"/>
</dbReference>
<dbReference type="InterPro" id="IPR004087">
    <property type="entry name" value="KH_dom"/>
</dbReference>
<dbReference type="SUPFAM" id="SSF50447">
    <property type="entry name" value="Translation proteins"/>
    <property type="match status" value="2"/>
</dbReference>
<keyword evidence="8" id="KW-0694">RNA-binding</keyword>